<dbReference type="InParanoid" id="A0A4R5CS39"/>
<name>A0A4R5CS39_9ACTN</name>
<evidence type="ECO:0000313" key="1">
    <source>
        <dbReference type="EMBL" id="TDE03382.1"/>
    </source>
</evidence>
<comment type="caution">
    <text evidence="1">The sequence shown here is derived from an EMBL/GenBank/DDBJ whole genome shotgun (WGS) entry which is preliminary data.</text>
</comment>
<dbReference type="AlphaFoldDB" id="A0A4R5CS39"/>
<sequence length="205" mass="22105">MSVSQTRMVGPAAISRQQALALGYGHGTSNGSVFDGISPFVSQLCEIGAHVTFTDPTPFAVFGREARAYELLRVLPASRRNRVHREVFRAAYRLMRPLPADLDRWLGMLDTASAGLPLSADDQAWIEGHADSAWRQRNTPAGRRALAAGHALRGMRYGTEARLSRALVELFGSAGPDEAAAARWLCRVGSVIQVSADGAYAEVSP</sequence>
<proteinExistence type="predicted"/>
<organism evidence="1 2">
    <name type="scientific">Jiangella asiatica</name>
    <dbReference type="NCBI Taxonomy" id="2530372"/>
    <lineage>
        <taxon>Bacteria</taxon>
        <taxon>Bacillati</taxon>
        <taxon>Actinomycetota</taxon>
        <taxon>Actinomycetes</taxon>
        <taxon>Jiangellales</taxon>
        <taxon>Jiangellaceae</taxon>
        <taxon>Jiangella</taxon>
    </lineage>
</organism>
<evidence type="ECO:0000313" key="2">
    <source>
        <dbReference type="Proteomes" id="UP000294739"/>
    </source>
</evidence>
<dbReference type="RefSeq" id="WP_131897897.1">
    <property type="nucleotide sequence ID" value="NZ_SMKZ01000032.1"/>
</dbReference>
<protein>
    <submittedName>
        <fullName evidence="1">Uncharacterized protein</fullName>
    </submittedName>
</protein>
<reference evidence="1 2" key="1">
    <citation type="submission" date="2019-03" db="EMBL/GenBank/DDBJ databases">
        <title>Draft genome sequences of novel Actinobacteria.</title>
        <authorList>
            <person name="Sahin N."/>
            <person name="Ay H."/>
            <person name="Saygin H."/>
        </authorList>
    </citation>
    <scope>NUCLEOTIDE SEQUENCE [LARGE SCALE GENOMIC DNA]</scope>
    <source>
        <strain evidence="1 2">5K138</strain>
    </source>
</reference>
<keyword evidence="2" id="KW-1185">Reference proteome</keyword>
<gene>
    <name evidence="1" type="ORF">E1269_20290</name>
</gene>
<dbReference type="EMBL" id="SMKZ01000032">
    <property type="protein sequence ID" value="TDE03382.1"/>
    <property type="molecule type" value="Genomic_DNA"/>
</dbReference>
<dbReference type="Proteomes" id="UP000294739">
    <property type="component" value="Unassembled WGS sequence"/>
</dbReference>
<accession>A0A4R5CS39</accession>